<evidence type="ECO:0000256" key="2">
    <source>
        <dbReference type="SAM" id="SignalP"/>
    </source>
</evidence>
<sequence>MRSNFMLILSFLIFVSSKLQIKKNHFLSKTTLSTFFFEDAHSKISIQSKFRTYFFITNPNTENITYTIMQGTNYDDGKIIKRKGLIHREHDYIPIVNANYAMVYFNFSKNIIRKLNKRSITKKIPSVSFISFPEDDKCQNGIEFISSRENFEHRNIHEVKMKCYFLSLINQNVPLLYTDDRIYESFIIKVDHCNNNSNHLLMNETNLYSGPSLSKQEHIKAVNKGELFSEKSKFKIENEYRNSKNNDVSSCKHGKKYLQTKNFSFSIINPIACIIIAFFCVILLIALCTGKSAVETEEPSDHNIQSNIPNNNYDQTPIVNLYNSPVVNPMLGMNTSPTNTNPYTNIFPQQMNCTYHDNVQPNQILPPTNPSFQGGPSPYAGTIPYFGAVPMPHPC</sequence>
<feature type="transmembrane region" description="Helical" evidence="1">
    <location>
        <begin position="267"/>
        <end position="287"/>
    </location>
</feature>
<feature type="chain" id="PRO_5046066665" description="Transmembrane protein" evidence="2">
    <location>
        <begin position="18"/>
        <end position="395"/>
    </location>
</feature>
<gene>
    <name evidence="3" type="ORF">M9Y10_024081</name>
</gene>
<keyword evidence="2" id="KW-0732">Signal</keyword>
<evidence type="ECO:0000313" key="3">
    <source>
        <dbReference type="EMBL" id="KAK8895611.1"/>
    </source>
</evidence>
<dbReference type="EMBL" id="JAPFFF010000003">
    <property type="protein sequence ID" value="KAK8895611.1"/>
    <property type="molecule type" value="Genomic_DNA"/>
</dbReference>
<keyword evidence="1" id="KW-0472">Membrane</keyword>
<accession>A0ABR2KXR6</accession>
<proteinExistence type="predicted"/>
<keyword evidence="1" id="KW-0812">Transmembrane</keyword>
<dbReference type="Proteomes" id="UP001470230">
    <property type="component" value="Unassembled WGS sequence"/>
</dbReference>
<evidence type="ECO:0000313" key="4">
    <source>
        <dbReference type="Proteomes" id="UP001470230"/>
    </source>
</evidence>
<protein>
    <recommendedName>
        <fullName evidence="5">Transmembrane protein</fullName>
    </recommendedName>
</protein>
<comment type="caution">
    <text evidence="3">The sequence shown here is derived from an EMBL/GenBank/DDBJ whole genome shotgun (WGS) entry which is preliminary data.</text>
</comment>
<evidence type="ECO:0000256" key="1">
    <source>
        <dbReference type="SAM" id="Phobius"/>
    </source>
</evidence>
<feature type="signal peptide" evidence="2">
    <location>
        <begin position="1"/>
        <end position="17"/>
    </location>
</feature>
<name>A0ABR2KXR6_9EUKA</name>
<reference evidence="3 4" key="1">
    <citation type="submission" date="2024-04" db="EMBL/GenBank/DDBJ databases">
        <title>Tritrichomonas musculus Genome.</title>
        <authorList>
            <person name="Alves-Ferreira E."/>
            <person name="Grigg M."/>
            <person name="Lorenzi H."/>
            <person name="Galac M."/>
        </authorList>
    </citation>
    <scope>NUCLEOTIDE SEQUENCE [LARGE SCALE GENOMIC DNA]</scope>
    <source>
        <strain evidence="3 4">EAF2021</strain>
    </source>
</reference>
<organism evidence="3 4">
    <name type="scientific">Tritrichomonas musculus</name>
    <dbReference type="NCBI Taxonomy" id="1915356"/>
    <lineage>
        <taxon>Eukaryota</taxon>
        <taxon>Metamonada</taxon>
        <taxon>Parabasalia</taxon>
        <taxon>Tritrichomonadida</taxon>
        <taxon>Tritrichomonadidae</taxon>
        <taxon>Tritrichomonas</taxon>
    </lineage>
</organism>
<evidence type="ECO:0008006" key="5">
    <source>
        <dbReference type="Google" id="ProtNLM"/>
    </source>
</evidence>
<keyword evidence="4" id="KW-1185">Reference proteome</keyword>
<keyword evidence="1" id="KW-1133">Transmembrane helix</keyword>